<dbReference type="InterPro" id="IPR050468">
    <property type="entry name" value="Cuticle_Struct_Prot"/>
</dbReference>
<dbReference type="PROSITE" id="PS00233">
    <property type="entry name" value="CHIT_BIND_RR_1"/>
    <property type="match status" value="1"/>
</dbReference>
<keyword evidence="4" id="KW-1185">Reference proteome</keyword>
<dbReference type="EMBL" id="LR899009">
    <property type="protein sequence ID" value="CAD7077699.1"/>
    <property type="molecule type" value="Genomic_DNA"/>
</dbReference>
<dbReference type="PRINTS" id="PR00947">
    <property type="entry name" value="CUTICLE"/>
</dbReference>
<evidence type="ECO:0000313" key="4">
    <source>
        <dbReference type="Proteomes" id="UP000594454"/>
    </source>
</evidence>
<name>A0A7R8YPS6_HERIL</name>
<dbReference type="PANTHER" id="PTHR10380">
    <property type="entry name" value="CUTICLE PROTEIN"/>
    <property type="match status" value="1"/>
</dbReference>
<dbReference type="OrthoDB" id="6372059at2759"/>
<gene>
    <name evidence="3" type="ORF">HERILL_LOCUS1021</name>
</gene>
<dbReference type="InParanoid" id="A0A7R8YPS6"/>
<dbReference type="Pfam" id="PF00379">
    <property type="entry name" value="Chitin_bind_4"/>
    <property type="match status" value="1"/>
</dbReference>
<dbReference type="Proteomes" id="UP000594454">
    <property type="component" value="Chromosome 1"/>
</dbReference>
<proteinExistence type="predicted"/>
<evidence type="ECO:0008006" key="5">
    <source>
        <dbReference type="Google" id="ProtNLM"/>
    </source>
</evidence>
<dbReference type="PANTHER" id="PTHR10380:SF237">
    <property type="entry name" value="CUTICULAR PROTEIN 65AU, ISOFORM A-RELATED"/>
    <property type="match status" value="1"/>
</dbReference>
<dbReference type="InterPro" id="IPR031311">
    <property type="entry name" value="CHIT_BIND_RR_consensus"/>
</dbReference>
<reference evidence="3 4" key="1">
    <citation type="submission" date="2020-11" db="EMBL/GenBank/DDBJ databases">
        <authorList>
            <person name="Wallbank WR R."/>
            <person name="Pardo Diaz C."/>
            <person name="Kozak K."/>
            <person name="Martin S."/>
            <person name="Jiggins C."/>
            <person name="Moest M."/>
            <person name="Warren A I."/>
            <person name="Generalovic N T."/>
            <person name="Byers J.R.P. K."/>
            <person name="Montejo-Kovacevich G."/>
            <person name="Yen C E."/>
        </authorList>
    </citation>
    <scope>NUCLEOTIDE SEQUENCE [LARGE SCALE GENOMIC DNA]</scope>
</reference>
<dbReference type="AlphaFoldDB" id="A0A7R8YPS6"/>
<sequence>MRKIVMEMRTISLIVLGIVSVLAIKPIPDRDAKIVKQTLDIHPDGSYKHAYELSSGAYASEEGVGGVSAIGQFGYFAPDGTPFYISYTADENGFKAYGNHLPTPPPIPEAIQRALDYIKAHAPRQT</sequence>
<evidence type="ECO:0000256" key="1">
    <source>
        <dbReference type="ARBA" id="ARBA00022460"/>
    </source>
</evidence>
<keyword evidence="1 2" id="KW-0193">Cuticle</keyword>
<accession>A0A7R8YPS6</accession>
<protein>
    <recommendedName>
        <fullName evidence="5">Pupal cuticle protein Edg-78E</fullName>
    </recommendedName>
</protein>
<dbReference type="GO" id="GO:0008010">
    <property type="term" value="F:structural constituent of chitin-based larval cuticle"/>
    <property type="evidence" value="ECO:0007669"/>
    <property type="project" value="TreeGrafter"/>
</dbReference>
<organism evidence="3 4">
    <name type="scientific">Hermetia illucens</name>
    <name type="common">Black soldier fly</name>
    <dbReference type="NCBI Taxonomy" id="343691"/>
    <lineage>
        <taxon>Eukaryota</taxon>
        <taxon>Metazoa</taxon>
        <taxon>Ecdysozoa</taxon>
        <taxon>Arthropoda</taxon>
        <taxon>Hexapoda</taxon>
        <taxon>Insecta</taxon>
        <taxon>Pterygota</taxon>
        <taxon>Neoptera</taxon>
        <taxon>Endopterygota</taxon>
        <taxon>Diptera</taxon>
        <taxon>Brachycera</taxon>
        <taxon>Stratiomyomorpha</taxon>
        <taxon>Stratiomyidae</taxon>
        <taxon>Hermetiinae</taxon>
        <taxon>Hermetia</taxon>
    </lineage>
</organism>
<evidence type="ECO:0000313" key="3">
    <source>
        <dbReference type="EMBL" id="CAD7077699.1"/>
    </source>
</evidence>
<dbReference type="InterPro" id="IPR000618">
    <property type="entry name" value="Insect_cuticle"/>
</dbReference>
<evidence type="ECO:0000256" key="2">
    <source>
        <dbReference type="PROSITE-ProRule" id="PRU00497"/>
    </source>
</evidence>
<dbReference type="GO" id="GO:0062129">
    <property type="term" value="C:chitin-based extracellular matrix"/>
    <property type="evidence" value="ECO:0007669"/>
    <property type="project" value="TreeGrafter"/>
</dbReference>
<dbReference type="PROSITE" id="PS51155">
    <property type="entry name" value="CHIT_BIND_RR_2"/>
    <property type="match status" value="1"/>
</dbReference>